<accession>G0U134</accession>
<name>G0U134_TRYVY</name>
<dbReference type="AlphaFoldDB" id="G0U134"/>
<gene>
    <name evidence="1" type="ORF">TVY486_0803970</name>
</gene>
<dbReference type="EMBL" id="HE573024">
    <property type="protein sequence ID" value="CCC49789.1"/>
    <property type="molecule type" value="Genomic_DNA"/>
</dbReference>
<sequence>MMISQGGGTLEEELYLLALQGAVHKWMLVLEGVQSFARHLGVPTQSLPTSSVQRGEGDMVNCTSATTAVYPSEEVASDCVATDASQADSFPHISVDAPAITPRNAVSRSDRAAVTECGKLSYVEVANAALEVLCRAAAGACEFLVSLKAFCEEDEEQKLVLAHQVAIATALQVSVEKLSQNGLGFTRSLDMHQEVVHEGIGIGEGKKAWSHYECLLELHDCLDEMKRRLPIGARSTSGAVGCVRAPPSPRDANVRDAEQKDSEEVCFPRRRYVMRELSNVYSMLRAVSCEADGRPPMRDLKEPMQERLLEEASPPCRLRFVEVSQHCHHQTQERDLVGPQVRRRLWVVESPPVAVSVLNERAGESCASHLMDHMEAANVEGGASVRLPLIVDLPSRRDF</sequence>
<organism evidence="1">
    <name type="scientific">Trypanosoma vivax (strain Y486)</name>
    <dbReference type="NCBI Taxonomy" id="1055687"/>
    <lineage>
        <taxon>Eukaryota</taxon>
        <taxon>Discoba</taxon>
        <taxon>Euglenozoa</taxon>
        <taxon>Kinetoplastea</taxon>
        <taxon>Metakinetoplastina</taxon>
        <taxon>Trypanosomatida</taxon>
        <taxon>Trypanosomatidae</taxon>
        <taxon>Trypanosoma</taxon>
        <taxon>Duttonella</taxon>
    </lineage>
</organism>
<reference evidence="1" key="1">
    <citation type="journal article" date="2012" name="Proc. Natl. Acad. Sci. U.S.A.">
        <title>Antigenic diversity is generated by distinct evolutionary mechanisms in African trypanosome species.</title>
        <authorList>
            <person name="Jackson A.P."/>
            <person name="Berry A."/>
            <person name="Aslett M."/>
            <person name="Allison H.C."/>
            <person name="Burton P."/>
            <person name="Vavrova-Anderson J."/>
            <person name="Brown R."/>
            <person name="Browne H."/>
            <person name="Corton N."/>
            <person name="Hauser H."/>
            <person name="Gamble J."/>
            <person name="Gilderthorp R."/>
            <person name="Marcello L."/>
            <person name="McQuillan J."/>
            <person name="Otto T.D."/>
            <person name="Quail M.A."/>
            <person name="Sanders M.J."/>
            <person name="van Tonder A."/>
            <person name="Ginger M.L."/>
            <person name="Field M.C."/>
            <person name="Barry J.D."/>
            <person name="Hertz-Fowler C."/>
            <person name="Berriman M."/>
        </authorList>
    </citation>
    <scope>NUCLEOTIDE SEQUENCE</scope>
    <source>
        <strain evidence="1">Y486</strain>
    </source>
</reference>
<evidence type="ECO:0000313" key="1">
    <source>
        <dbReference type="EMBL" id="CCC49789.1"/>
    </source>
</evidence>
<protein>
    <submittedName>
        <fullName evidence="1">Uncharacterized protein</fullName>
    </submittedName>
</protein>
<proteinExistence type="predicted"/>
<dbReference type="VEuPathDB" id="TriTrypDB:TvY486_0803970"/>